<dbReference type="AlphaFoldDB" id="A0A7J0DMD0"/>
<accession>A0A7J0DMD0</accession>
<organism evidence="1 2">
    <name type="scientific">Actinidia rufa</name>
    <dbReference type="NCBI Taxonomy" id="165716"/>
    <lineage>
        <taxon>Eukaryota</taxon>
        <taxon>Viridiplantae</taxon>
        <taxon>Streptophyta</taxon>
        <taxon>Embryophyta</taxon>
        <taxon>Tracheophyta</taxon>
        <taxon>Spermatophyta</taxon>
        <taxon>Magnoliopsida</taxon>
        <taxon>eudicotyledons</taxon>
        <taxon>Gunneridae</taxon>
        <taxon>Pentapetalae</taxon>
        <taxon>asterids</taxon>
        <taxon>Ericales</taxon>
        <taxon>Actinidiaceae</taxon>
        <taxon>Actinidia</taxon>
    </lineage>
</organism>
<proteinExistence type="predicted"/>
<sequence>MFCVAPLSELSRKGKLCTCPPLGNFTISVPDAYRFCSPSIEKSPFRILSPNAIPNGAKRSFNAGIFAPPVIGVHQLLVLSSKNLIFTIVSTLYHSANTVRPSPVLMTSSLSLLISSGKYSSSRSTSAMIPVPVEDVIPNIQGVSRNITGWVLLRWPFSPRAGGLYTLGVTVRNAVAVGENSSLTDDRTRRNIKRPEWLKDYET</sequence>
<dbReference type="EMBL" id="BJWL01000309">
    <property type="protein sequence ID" value="GFS38341.1"/>
    <property type="molecule type" value="Genomic_DNA"/>
</dbReference>
<keyword evidence="1" id="KW-0378">Hydrolase</keyword>
<dbReference type="GO" id="GO:0008233">
    <property type="term" value="F:peptidase activity"/>
    <property type="evidence" value="ECO:0007669"/>
    <property type="project" value="UniProtKB-KW"/>
</dbReference>
<name>A0A7J0DMD0_9ERIC</name>
<evidence type="ECO:0000313" key="2">
    <source>
        <dbReference type="Proteomes" id="UP000585474"/>
    </source>
</evidence>
<evidence type="ECO:0000313" key="1">
    <source>
        <dbReference type="EMBL" id="GFS38341.1"/>
    </source>
</evidence>
<keyword evidence="2" id="KW-1185">Reference proteome</keyword>
<protein>
    <submittedName>
        <fullName evidence="1">SITE-1 protease</fullName>
    </submittedName>
</protein>
<dbReference type="GO" id="GO:0006508">
    <property type="term" value="P:proteolysis"/>
    <property type="evidence" value="ECO:0007669"/>
    <property type="project" value="UniProtKB-KW"/>
</dbReference>
<keyword evidence="1" id="KW-0645">Protease</keyword>
<dbReference type="Proteomes" id="UP000585474">
    <property type="component" value="Unassembled WGS sequence"/>
</dbReference>
<comment type="caution">
    <text evidence="1">The sequence shown here is derived from an EMBL/GenBank/DDBJ whole genome shotgun (WGS) entry which is preliminary data.</text>
</comment>
<reference evidence="2" key="1">
    <citation type="submission" date="2019-07" db="EMBL/GenBank/DDBJ databases">
        <title>De Novo Assembly of kiwifruit Actinidia rufa.</title>
        <authorList>
            <person name="Sugita-Konishi S."/>
            <person name="Sato K."/>
            <person name="Mori E."/>
            <person name="Abe Y."/>
            <person name="Kisaki G."/>
            <person name="Hamano K."/>
            <person name="Suezawa K."/>
            <person name="Otani M."/>
            <person name="Fukuda T."/>
            <person name="Manabe T."/>
            <person name="Gomi K."/>
            <person name="Tabuchi M."/>
            <person name="Akimitsu K."/>
            <person name="Kataoka I."/>
        </authorList>
    </citation>
    <scope>NUCLEOTIDE SEQUENCE [LARGE SCALE GENOMIC DNA]</scope>
    <source>
        <strain evidence="2">cv. Fuchu</strain>
    </source>
</reference>
<gene>
    <name evidence="1" type="ORF">Acr_00g0056910</name>
</gene>